<proteinExistence type="predicted"/>
<evidence type="ECO:0000256" key="3">
    <source>
        <dbReference type="ARBA" id="ARBA00022989"/>
    </source>
</evidence>
<feature type="transmembrane region" description="Helical" evidence="5">
    <location>
        <begin position="59"/>
        <end position="81"/>
    </location>
</feature>
<dbReference type="InterPro" id="IPR019109">
    <property type="entry name" value="MamF_MmsF"/>
</dbReference>
<sequence length="162" mass="17047">MSPPDSPDGPELLAERSVLGVFIHPITLLTGFFGIGIMLTAVVYLLSSHQFTRANARNALNWHLSVFGVATVGIVLFVLGADDLTTTTGQTVSVSLLPEPLATVFALVGGVLLFLAGVGSLLTIVFSIAATFKAIFGSAWAYPFAPDLVTWLGTLELGDRLT</sequence>
<name>A0A3A6Q2L8_9EURY</name>
<dbReference type="GO" id="GO:0016746">
    <property type="term" value="F:acyltransferase activity"/>
    <property type="evidence" value="ECO:0007669"/>
    <property type="project" value="UniProtKB-KW"/>
</dbReference>
<organism evidence="6 7">
    <name type="scientific">Halonotius pteroides</name>
    <dbReference type="NCBI Taxonomy" id="268735"/>
    <lineage>
        <taxon>Archaea</taxon>
        <taxon>Methanobacteriati</taxon>
        <taxon>Methanobacteriota</taxon>
        <taxon>Stenosarchaea group</taxon>
        <taxon>Halobacteria</taxon>
        <taxon>Halobacteriales</taxon>
        <taxon>Haloferacaceae</taxon>
        <taxon>Halonotius</taxon>
    </lineage>
</organism>
<evidence type="ECO:0000256" key="1">
    <source>
        <dbReference type="ARBA" id="ARBA00004141"/>
    </source>
</evidence>
<keyword evidence="4 5" id="KW-0472">Membrane</keyword>
<gene>
    <name evidence="6" type="ORF">DP106_07545</name>
</gene>
<comment type="caution">
    <text evidence="6">The sequence shown here is derived from an EMBL/GenBank/DDBJ whole genome shotgun (WGS) entry which is preliminary data.</text>
</comment>
<evidence type="ECO:0000256" key="4">
    <source>
        <dbReference type="ARBA" id="ARBA00023136"/>
    </source>
</evidence>
<reference evidence="6 7" key="1">
    <citation type="submission" date="2018-06" db="EMBL/GenBank/DDBJ databases">
        <title>Halonotius sp. F13-13 a new haloarchaeeon isolated from a solar saltern from Isla Cristina, Huelva, Spain.</title>
        <authorList>
            <person name="Duran-Viseras A."/>
            <person name="Sanchez-Porro C."/>
            <person name="Ventosa A."/>
        </authorList>
    </citation>
    <scope>NUCLEOTIDE SEQUENCE [LARGE SCALE GENOMIC DNA]</scope>
    <source>
        <strain evidence="6 7">CECT 7525</strain>
    </source>
</reference>
<feature type="transmembrane region" description="Helical" evidence="5">
    <location>
        <begin position="101"/>
        <end position="126"/>
    </location>
</feature>
<accession>A0A3A6Q2L8</accession>
<dbReference type="OrthoDB" id="187449at2157"/>
<feature type="transmembrane region" description="Helical" evidence="5">
    <location>
        <begin position="22"/>
        <end position="47"/>
    </location>
</feature>
<keyword evidence="6" id="KW-0808">Transferase</keyword>
<evidence type="ECO:0000256" key="2">
    <source>
        <dbReference type="ARBA" id="ARBA00022692"/>
    </source>
</evidence>
<keyword evidence="7" id="KW-1185">Reference proteome</keyword>
<evidence type="ECO:0000313" key="7">
    <source>
        <dbReference type="Proteomes" id="UP000281564"/>
    </source>
</evidence>
<dbReference type="RefSeq" id="WP_120084450.1">
    <property type="nucleotide sequence ID" value="NZ_QMDW01000008.1"/>
</dbReference>
<dbReference type="EMBL" id="QMDW01000008">
    <property type="protein sequence ID" value="RJX49953.1"/>
    <property type="molecule type" value="Genomic_DNA"/>
</dbReference>
<evidence type="ECO:0000313" key="6">
    <source>
        <dbReference type="EMBL" id="RJX49953.1"/>
    </source>
</evidence>
<dbReference type="AlphaFoldDB" id="A0A3A6Q2L8"/>
<keyword evidence="3 5" id="KW-1133">Transmembrane helix</keyword>
<keyword evidence="6" id="KW-0012">Acyltransferase</keyword>
<evidence type="ECO:0000256" key="5">
    <source>
        <dbReference type="SAM" id="Phobius"/>
    </source>
</evidence>
<comment type="subcellular location">
    <subcellularLocation>
        <location evidence="1">Membrane</location>
        <topology evidence="1">Multi-pass membrane protein</topology>
    </subcellularLocation>
</comment>
<protein>
    <submittedName>
        <fullName evidence="6">Acyltransferase</fullName>
    </submittedName>
</protein>
<dbReference type="Pfam" id="PF09685">
    <property type="entry name" value="MamF_MmsF"/>
    <property type="match status" value="1"/>
</dbReference>
<keyword evidence="2 5" id="KW-0812">Transmembrane</keyword>
<dbReference type="Proteomes" id="UP000281564">
    <property type="component" value="Unassembled WGS sequence"/>
</dbReference>